<keyword evidence="6 7" id="KW-0694">RNA-binding</keyword>
<feature type="short sequence motif" description="Q motif" evidence="8">
    <location>
        <begin position="9"/>
        <end position="37"/>
    </location>
</feature>
<reference evidence="13" key="1">
    <citation type="submission" date="2021-03" db="EMBL/GenBank/DDBJ databases">
        <title>Identification and antibiotic profiling of Wohlfahrtiimonas chitiniclastica, an underestimated human pathogen.</title>
        <authorList>
            <person name="Kopf A."/>
            <person name="Bunk B."/>
            <person name="Coldewey S."/>
            <person name="Gunzer F."/>
            <person name="Riedel T."/>
            <person name="Schroettner P."/>
        </authorList>
    </citation>
    <scope>NUCLEOTIDE SEQUENCE</scope>
    <source>
        <strain evidence="13">DSM 100917</strain>
    </source>
</reference>
<comment type="catalytic activity">
    <reaction evidence="7">
        <text>ATP + H2O = ADP + phosphate + H(+)</text>
        <dbReference type="Rhea" id="RHEA:13065"/>
        <dbReference type="ChEBI" id="CHEBI:15377"/>
        <dbReference type="ChEBI" id="CHEBI:15378"/>
        <dbReference type="ChEBI" id="CHEBI:30616"/>
        <dbReference type="ChEBI" id="CHEBI:43474"/>
        <dbReference type="ChEBI" id="CHEBI:456216"/>
        <dbReference type="EC" id="3.6.4.13"/>
    </reaction>
</comment>
<dbReference type="GO" id="GO:0003723">
    <property type="term" value="F:RNA binding"/>
    <property type="evidence" value="ECO:0007669"/>
    <property type="project" value="UniProtKB-UniRule"/>
</dbReference>
<evidence type="ECO:0000313" key="14">
    <source>
        <dbReference type="Proteomes" id="UP000680020"/>
    </source>
</evidence>
<feature type="region of interest" description="Disordered" evidence="9">
    <location>
        <begin position="390"/>
        <end position="432"/>
    </location>
</feature>
<dbReference type="CDD" id="cd18787">
    <property type="entry name" value="SF2_C_DEAD"/>
    <property type="match status" value="1"/>
</dbReference>
<dbReference type="GO" id="GO:0006401">
    <property type="term" value="P:RNA catabolic process"/>
    <property type="evidence" value="ECO:0007669"/>
    <property type="project" value="UniProtKB-UniRule"/>
</dbReference>
<evidence type="ECO:0000256" key="7">
    <source>
        <dbReference type="HAMAP-Rule" id="MF_00661"/>
    </source>
</evidence>
<evidence type="ECO:0000259" key="12">
    <source>
        <dbReference type="PROSITE" id="PS51195"/>
    </source>
</evidence>
<comment type="caution">
    <text evidence="13">The sequence shown here is derived from an EMBL/GenBank/DDBJ whole genome shotgun (WGS) entry which is preliminary data.</text>
</comment>
<dbReference type="SMART" id="SM00490">
    <property type="entry name" value="HELICc"/>
    <property type="match status" value="1"/>
</dbReference>
<keyword evidence="2 7" id="KW-0547">Nucleotide-binding</keyword>
<evidence type="ECO:0000256" key="4">
    <source>
        <dbReference type="ARBA" id="ARBA00022806"/>
    </source>
</evidence>
<keyword evidence="3 7" id="KW-0378">Hydrolase</keyword>
<feature type="compositionally biased region" description="Basic and acidic residues" evidence="9">
    <location>
        <begin position="406"/>
        <end position="432"/>
    </location>
</feature>
<dbReference type="EMBL" id="JAGIBU010000001">
    <property type="protein sequence ID" value="MBS7824076.1"/>
    <property type="molecule type" value="Genomic_DNA"/>
</dbReference>
<dbReference type="SMART" id="SM00487">
    <property type="entry name" value="DEXDc"/>
    <property type="match status" value="1"/>
</dbReference>
<dbReference type="Gene3D" id="3.40.50.300">
    <property type="entry name" value="P-loop containing nucleotide triphosphate hydrolases"/>
    <property type="match status" value="2"/>
</dbReference>
<dbReference type="SUPFAM" id="SSF52540">
    <property type="entry name" value="P-loop containing nucleoside triphosphate hydrolases"/>
    <property type="match status" value="1"/>
</dbReference>
<evidence type="ECO:0000259" key="11">
    <source>
        <dbReference type="PROSITE" id="PS51194"/>
    </source>
</evidence>
<evidence type="ECO:0000256" key="3">
    <source>
        <dbReference type="ARBA" id="ARBA00022801"/>
    </source>
</evidence>
<dbReference type="InterPro" id="IPR000629">
    <property type="entry name" value="RNA-helicase_DEAD-box_CS"/>
</dbReference>
<comment type="function">
    <text evidence="7">DEAD-box RNA helicase involved in RNA degradation. Has RNA-dependent ATPase activity and unwinds double-stranded RNA.</text>
</comment>
<feature type="domain" description="Helicase ATP-binding" evidence="10">
    <location>
        <begin position="40"/>
        <end position="217"/>
    </location>
</feature>
<keyword evidence="4 7" id="KW-0347">Helicase</keyword>
<evidence type="ECO:0000256" key="5">
    <source>
        <dbReference type="ARBA" id="ARBA00022840"/>
    </source>
</evidence>
<dbReference type="InterPro" id="IPR011545">
    <property type="entry name" value="DEAD/DEAH_box_helicase_dom"/>
</dbReference>
<keyword evidence="1 7" id="KW-0963">Cytoplasm</keyword>
<dbReference type="InterPro" id="IPR050079">
    <property type="entry name" value="DEAD_box_RNA_helicase"/>
</dbReference>
<dbReference type="InterPro" id="IPR023554">
    <property type="entry name" value="RNA_helicase_ATP-dep_RhlB"/>
</dbReference>
<comment type="subunit">
    <text evidence="7">Component of the RNA degradosome, which is a multiprotein complex involved in RNA processing and mRNA degradation.</text>
</comment>
<dbReference type="Pfam" id="PF00271">
    <property type="entry name" value="Helicase_C"/>
    <property type="match status" value="1"/>
</dbReference>
<feature type="compositionally biased region" description="Low complexity" evidence="9">
    <location>
        <begin position="395"/>
        <end position="404"/>
    </location>
</feature>
<dbReference type="PANTHER" id="PTHR47959:SF10">
    <property type="entry name" value="ATP-DEPENDENT RNA HELICASE RHLB"/>
    <property type="match status" value="1"/>
</dbReference>
<dbReference type="InterPro" id="IPR001650">
    <property type="entry name" value="Helicase_C-like"/>
</dbReference>
<dbReference type="GO" id="GO:0003724">
    <property type="term" value="F:RNA helicase activity"/>
    <property type="evidence" value="ECO:0007669"/>
    <property type="project" value="UniProtKB-UniRule"/>
</dbReference>
<dbReference type="PANTHER" id="PTHR47959">
    <property type="entry name" value="ATP-DEPENDENT RNA HELICASE RHLE-RELATED"/>
    <property type="match status" value="1"/>
</dbReference>
<evidence type="ECO:0000256" key="2">
    <source>
        <dbReference type="ARBA" id="ARBA00022741"/>
    </source>
</evidence>
<dbReference type="InterPro" id="IPR027417">
    <property type="entry name" value="P-loop_NTPase"/>
</dbReference>
<dbReference type="GO" id="GO:0005829">
    <property type="term" value="C:cytosol"/>
    <property type="evidence" value="ECO:0007669"/>
    <property type="project" value="TreeGrafter"/>
</dbReference>
<evidence type="ECO:0000256" key="6">
    <source>
        <dbReference type="ARBA" id="ARBA00022884"/>
    </source>
</evidence>
<dbReference type="GO" id="GO:0005524">
    <property type="term" value="F:ATP binding"/>
    <property type="evidence" value="ECO:0007669"/>
    <property type="project" value="UniProtKB-UniRule"/>
</dbReference>
<comment type="subcellular location">
    <subcellularLocation>
        <location evidence="7">Cytoplasm</location>
    </subcellularLocation>
</comment>
<dbReference type="RefSeq" id="WP_094492012.1">
    <property type="nucleotide sequence ID" value="NZ_JAGIBR010000006.1"/>
</dbReference>
<dbReference type="GO" id="GO:0016787">
    <property type="term" value="F:hydrolase activity"/>
    <property type="evidence" value="ECO:0007669"/>
    <property type="project" value="UniProtKB-KW"/>
</dbReference>
<gene>
    <name evidence="7" type="primary">rhlB</name>
    <name evidence="13" type="ORF">J7561_02515</name>
</gene>
<dbReference type="InterPro" id="IPR014014">
    <property type="entry name" value="RNA_helicase_DEAD_Q_motif"/>
</dbReference>
<dbReference type="PROSITE" id="PS51195">
    <property type="entry name" value="Q_MOTIF"/>
    <property type="match status" value="1"/>
</dbReference>
<feature type="region of interest" description="Disordered" evidence="9">
    <location>
        <begin position="480"/>
        <end position="528"/>
    </location>
</feature>
<dbReference type="AlphaFoldDB" id="A0AB35BYG1"/>
<evidence type="ECO:0000313" key="13">
    <source>
        <dbReference type="EMBL" id="MBS7824076.1"/>
    </source>
</evidence>
<dbReference type="InterPro" id="IPR014001">
    <property type="entry name" value="Helicase_ATP-bd"/>
</dbReference>
<dbReference type="InterPro" id="IPR044742">
    <property type="entry name" value="DEAD/DEAH_RhlB"/>
</dbReference>
<evidence type="ECO:0000256" key="8">
    <source>
        <dbReference type="PROSITE-ProRule" id="PRU00552"/>
    </source>
</evidence>
<feature type="domain" description="Helicase C-terminal" evidence="11">
    <location>
        <begin position="228"/>
        <end position="388"/>
    </location>
</feature>
<evidence type="ECO:0000259" key="10">
    <source>
        <dbReference type="PROSITE" id="PS51192"/>
    </source>
</evidence>
<dbReference type="PROSITE" id="PS51192">
    <property type="entry name" value="HELICASE_ATP_BIND_1"/>
    <property type="match status" value="1"/>
</dbReference>
<evidence type="ECO:0000256" key="9">
    <source>
        <dbReference type="SAM" id="MobiDB-lite"/>
    </source>
</evidence>
<protein>
    <recommendedName>
        <fullName evidence="7">ATP-dependent RNA helicase RhlB</fullName>
        <ecNumber evidence="7">3.6.4.13</ecNumber>
    </recommendedName>
</protein>
<sequence>MAKPELSNMVFKDLPLDESLQEALEDNNYVQCTPIQALSLPLLLNGQDVVGQAQTGTGKSAAFLLATLNRLMTVPVAKNKRGPFAIIMAPTRELALQIYEDAQMLGRYTGLRFSCIYGGTGYEKQRHDLATDVDVVIGTVGRILDFYKQGELNLKEIEVVVLDEADRMFDLGFIADIRYLFRKMPPVGQRQNMFFSATFSQRILELAYEHMNMPEKVQIEAEHITADKIKQYLVHIGSSDKLSLLFGILRKEQPKRTIIFVNTKRVAEEISNYLVANDYQAAVLSGDIPQNKRERLLESFKEGKVSIMVATDVAARGLHISDVTHVINYDLPQDVEDYVHRIGRTARAGEEGTAISFACEEYVYSLPDIEEYIEMKIPVIPLEDDLLVVPKRPSRNQNRSNSNNKPRREQKPKTERTERTEKAAKTVEEKTEVVDAPVEVAASEVEVKEATVTVSMTQDDLNTATPTFIIEDAPVVDESLEEIAESAEEKADRKFDRRRRPRNMHTRGRSKSYQRNNKAPRNEENHEA</sequence>
<proteinExistence type="inferred from homology"/>
<accession>A0AB35BYG1</accession>
<feature type="domain" description="DEAD-box RNA helicase Q" evidence="12">
    <location>
        <begin position="9"/>
        <end position="37"/>
    </location>
</feature>
<dbReference type="CDD" id="cd00268">
    <property type="entry name" value="DEADc"/>
    <property type="match status" value="1"/>
</dbReference>
<dbReference type="Pfam" id="PF00270">
    <property type="entry name" value="DEAD"/>
    <property type="match status" value="1"/>
</dbReference>
<comment type="similarity">
    <text evidence="7">Belongs to the DEAD box helicase family. RhlB subfamily.</text>
</comment>
<organism evidence="13 14">
    <name type="scientific">Wohlfahrtiimonas chitiniclastica</name>
    <dbReference type="NCBI Taxonomy" id="400946"/>
    <lineage>
        <taxon>Bacteria</taxon>
        <taxon>Pseudomonadati</taxon>
        <taxon>Pseudomonadota</taxon>
        <taxon>Gammaproteobacteria</taxon>
        <taxon>Cardiobacteriales</taxon>
        <taxon>Ignatzschineriaceae</taxon>
        <taxon>Wohlfahrtiimonas</taxon>
    </lineage>
</organism>
<dbReference type="PROSITE" id="PS00039">
    <property type="entry name" value="DEAD_ATP_HELICASE"/>
    <property type="match status" value="1"/>
</dbReference>
<feature type="compositionally biased region" description="Basic residues" evidence="9">
    <location>
        <begin position="496"/>
        <end position="512"/>
    </location>
</feature>
<dbReference type="HAMAP" id="MF_00661">
    <property type="entry name" value="DEAD_helicase_RhlB"/>
    <property type="match status" value="1"/>
</dbReference>
<dbReference type="EC" id="3.6.4.13" evidence="7"/>
<dbReference type="PROSITE" id="PS51194">
    <property type="entry name" value="HELICASE_CTER"/>
    <property type="match status" value="1"/>
</dbReference>
<dbReference type="Proteomes" id="UP000680020">
    <property type="component" value="Unassembled WGS sequence"/>
</dbReference>
<evidence type="ECO:0000256" key="1">
    <source>
        <dbReference type="ARBA" id="ARBA00022490"/>
    </source>
</evidence>
<keyword evidence="5 7" id="KW-0067">ATP-binding</keyword>
<name>A0AB35BYG1_9GAMM</name>